<dbReference type="Proteomes" id="UP001194469">
    <property type="component" value="Unassembled WGS sequence"/>
</dbReference>
<dbReference type="InterPro" id="IPR006944">
    <property type="entry name" value="Phage/GTA_portal"/>
</dbReference>
<protein>
    <submittedName>
        <fullName evidence="2">Phage portal protein</fullName>
    </submittedName>
</protein>
<reference evidence="2 3" key="1">
    <citation type="submission" date="2019-08" db="EMBL/GenBank/DDBJ databases">
        <authorList>
            <person name="Luo N."/>
        </authorList>
    </citation>
    <scope>NUCLEOTIDE SEQUENCE [LARGE SCALE GENOMIC DNA]</scope>
    <source>
        <strain evidence="2 3">NCIMB 9442</strain>
    </source>
</reference>
<keyword evidence="3" id="KW-1185">Reference proteome</keyword>
<dbReference type="EMBL" id="VRYY01000077">
    <property type="protein sequence ID" value="MBG3876128.1"/>
    <property type="molecule type" value="Genomic_DNA"/>
</dbReference>
<evidence type="ECO:0000256" key="1">
    <source>
        <dbReference type="SAM" id="MobiDB-lite"/>
    </source>
</evidence>
<evidence type="ECO:0000313" key="3">
    <source>
        <dbReference type="Proteomes" id="UP001194469"/>
    </source>
</evidence>
<evidence type="ECO:0000313" key="2">
    <source>
        <dbReference type="EMBL" id="MBG3876128.1"/>
    </source>
</evidence>
<dbReference type="Pfam" id="PF04860">
    <property type="entry name" value="Phage_portal"/>
    <property type="match status" value="1"/>
</dbReference>
<gene>
    <name evidence="2" type="ORF">FVW20_03565</name>
</gene>
<organism evidence="2 3">
    <name type="scientific">Nitratidesulfovibrio oxamicus</name>
    <dbReference type="NCBI Taxonomy" id="32016"/>
    <lineage>
        <taxon>Bacteria</taxon>
        <taxon>Pseudomonadati</taxon>
        <taxon>Thermodesulfobacteriota</taxon>
        <taxon>Desulfovibrionia</taxon>
        <taxon>Desulfovibrionales</taxon>
        <taxon>Desulfovibrionaceae</taxon>
        <taxon>Nitratidesulfovibrio</taxon>
    </lineage>
</organism>
<sequence>MGWLSRLFRREGKGVRMTSYDLLAEVLGGVLAKSGVHVTAATAIQCTAVLACARVIANGLAQVPFKLYRADGRTRMEASAHPLFSLVAHGPNEYQTSFEFRHMLGLHLSLTGNAFVWLNRVGDRIVEMLPYQPGSVTVTRNGWEVTYDLSTKDGKRVRVPAEDMWHLRWLSWDGVCGLDGVRQAREAIGLALATEEHGARLFKNGARMSGLLTTEINLTQEQRKELREAWQSAHGGNENAFKTAILGGGMKWFPLVSPNDQAQFLETRRHQVEEVCRAFGVLPIMVGHYDKASTYASAEQMFLQHGVHTLGPWYACIEQSGTQKLLTPEERAKGYYLRFNANGLMRGAARDRAEFYTRLYGVGALSPNDIRELEDMNPYEGGDEYRVPLNMVEPGSAPERTEGSDGKA</sequence>
<proteinExistence type="predicted"/>
<name>A0ABS0J120_9BACT</name>
<feature type="region of interest" description="Disordered" evidence="1">
    <location>
        <begin position="382"/>
        <end position="408"/>
    </location>
</feature>
<accession>A0ABS0J120</accession>
<comment type="caution">
    <text evidence="2">The sequence shown here is derived from an EMBL/GenBank/DDBJ whole genome shotgun (WGS) entry which is preliminary data.</text>
</comment>
<dbReference type="NCBIfam" id="TIGR01537">
    <property type="entry name" value="portal_HK97"/>
    <property type="match status" value="1"/>
</dbReference>
<dbReference type="InterPro" id="IPR006427">
    <property type="entry name" value="Portal_HK97"/>
</dbReference>
<feature type="compositionally biased region" description="Basic and acidic residues" evidence="1">
    <location>
        <begin position="399"/>
        <end position="408"/>
    </location>
</feature>